<evidence type="ECO:0000256" key="1">
    <source>
        <dbReference type="SAM" id="MobiDB-lite"/>
    </source>
</evidence>
<evidence type="ECO:0000313" key="4">
    <source>
        <dbReference type="Proteomes" id="UP000828390"/>
    </source>
</evidence>
<comment type="caution">
    <text evidence="3">The sequence shown here is derived from an EMBL/GenBank/DDBJ whole genome shotgun (WGS) entry which is preliminary data.</text>
</comment>
<reference evidence="3" key="1">
    <citation type="journal article" date="2019" name="bioRxiv">
        <title>The Genome of the Zebra Mussel, Dreissena polymorpha: A Resource for Invasive Species Research.</title>
        <authorList>
            <person name="McCartney M.A."/>
            <person name="Auch B."/>
            <person name="Kono T."/>
            <person name="Mallez S."/>
            <person name="Zhang Y."/>
            <person name="Obille A."/>
            <person name="Becker A."/>
            <person name="Abrahante J.E."/>
            <person name="Garbe J."/>
            <person name="Badalamenti J.P."/>
            <person name="Herman A."/>
            <person name="Mangelson H."/>
            <person name="Liachko I."/>
            <person name="Sullivan S."/>
            <person name="Sone E.D."/>
            <person name="Koren S."/>
            <person name="Silverstein K.A.T."/>
            <person name="Beckman K.B."/>
            <person name="Gohl D.M."/>
        </authorList>
    </citation>
    <scope>NUCLEOTIDE SEQUENCE</scope>
    <source>
        <strain evidence="3">Duluth1</strain>
        <tissue evidence="3">Whole animal</tissue>
    </source>
</reference>
<dbReference type="EMBL" id="JAIWYP010000016">
    <property type="protein sequence ID" value="KAH3696189.1"/>
    <property type="molecule type" value="Genomic_DNA"/>
</dbReference>
<feature type="compositionally biased region" description="Acidic residues" evidence="1">
    <location>
        <begin position="76"/>
        <end position="87"/>
    </location>
</feature>
<name>A0A9D4BIN7_DREPO</name>
<evidence type="ECO:0000313" key="3">
    <source>
        <dbReference type="EMBL" id="KAH3696189.1"/>
    </source>
</evidence>
<sequence length="117" mass="12848">MATSFNITKLNAVRNCGVLAGTSSDCPKNAIDAHATLYKCTDRKLSVGAVTSPLIGTADLNYLAPIDQKRTGSSNDNDDDDGEKDYPDEDVLTMMIMLSVLIIIMIMMMKMKIKQLW</sequence>
<keyword evidence="2" id="KW-1133">Transmembrane helix</keyword>
<gene>
    <name evidence="3" type="ORF">DPMN_083654</name>
</gene>
<reference evidence="3" key="2">
    <citation type="submission" date="2020-11" db="EMBL/GenBank/DDBJ databases">
        <authorList>
            <person name="McCartney M.A."/>
            <person name="Auch B."/>
            <person name="Kono T."/>
            <person name="Mallez S."/>
            <person name="Becker A."/>
            <person name="Gohl D.M."/>
            <person name="Silverstein K.A.T."/>
            <person name="Koren S."/>
            <person name="Bechman K.B."/>
            <person name="Herman A."/>
            <person name="Abrahante J.E."/>
            <person name="Garbe J."/>
        </authorList>
    </citation>
    <scope>NUCLEOTIDE SEQUENCE</scope>
    <source>
        <strain evidence="3">Duluth1</strain>
        <tissue evidence="3">Whole animal</tissue>
    </source>
</reference>
<evidence type="ECO:0000256" key="2">
    <source>
        <dbReference type="SAM" id="Phobius"/>
    </source>
</evidence>
<keyword evidence="2" id="KW-0812">Transmembrane</keyword>
<feature type="transmembrane region" description="Helical" evidence="2">
    <location>
        <begin position="91"/>
        <end position="109"/>
    </location>
</feature>
<proteinExistence type="predicted"/>
<feature type="region of interest" description="Disordered" evidence="1">
    <location>
        <begin position="67"/>
        <end position="87"/>
    </location>
</feature>
<accession>A0A9D4BIN7</accession>
<protein>
    <submittedName>
        <fullName evidence="3">Uncharacterized protein</fullName>
    </submittedName>
</protein>
<organism evidence="3 4">
    <name type="scientific">Dreissena polymorpha</name>
    <name type="common">Zebra mussel</name>
    <name type="synonym">Mytilus polymorpha</name>
    <dbReference type="NCBI Taxonomy" id="45954"/>
    <lineage>
        <taxon>Eukaryota</taxon>
        <taxon>Metazoa</taxon>
        <taxon>Spiralia</taxon>
        <taxon>Lophotrochozoa</taxon>
        <taxon>Mollusca</taxon>
        <taxon>Bivalvia</taxon>
        <taxon>Autobranchia</taxon>
        <taxon>Heteroconchia</taxon>
        <taxon>Euheterodonta</taxon>
        <taxon>Imparidentia</taxon>
        <taxon>Neoheterodontei</taxon>
        <taxon>Myida</taxon>
        <taxon>Dreissenoidea</taxon>
        <taxon>Dreissenidae</taxon>
        <taxon>Dreissena</taxon>
    </lineage>
</organism>
<dbReference type="AlphaFoldDB" id="A0A9D4BIN7"/>
<dbReference type="Proteomes" id="UP000828390">
    <property type="component" value="Unassembled WGS sequence"/>
</dbReference>
<keyword evidence="4" id="KW-1185">Reference proteome</keyword>
<keyword evidence="2" id="KW-0472">Membrane</keyword>